<feature type="compositionally biased region" description="Basic and acidic residues" evidence="1">
    <location>
        <begin position="135"/>
        <end position="152"/>
    </location>
</feature>
<proteinExistence type="predicted"/>
<evidence type="ECO:0000313" key="3">
    <source>
        <dbReference type="Proteomes" id="UP000276776"/>
    </source>
</evidence>
<dbReference type="AlphaFoldDB" id="A0A0N5D2G8"/>
<evidence type="ECO:0000313" key="4">
    <source>
        <dbReference type="WBParaSite" id="TCLT_0000707901-mRNA-1"/>
    </source>
</evidence>
<feature type="compositionally biased region" description="Basic and acidic residues" evidence="1">
    <location>
        <begin position="68"/>
        <end position="89"/>
    </location>
</feature>
<reference evidence="2 3" key="2">
    <citation type="submission" date="2018-11" db="EMBL/GenBank/DDBJ databases">
        <authorList>
            <consortium name="Pathogen Informatics"/>
        </authorList>
    </citation>
    <scope>NUCLEOTIDE SEQUENCE [LARGE SCALE GENOMIC DNA]</scope>
</reference>
<reference evidence="4" key="1">
    <citation type="submission" date="2017-02" db="UniProtKB">
        <authorList>
            <consortium name="WormBaseParasite"/>
        </authorList>
    </citation>
    <scope>IDENTIFICATION</scope>
</reference>
<dbReference type="WBParaSite" id="TCLT_0000707901-mRNA-1">
    <property type="protein sequence ID" value="TCLT_0000707901-mRNA-1"/>
    <property type="gene ID" value="TCLT_0000707901"/>
</dbReference>
<accession>A0A0N5D2G8</accession>
<dbReference type="Proteomes" id="UP000276776">
    <property type="component" value="Unassembled WGS sequence"/>
</dbReference>
<gene>
    <name evidence="2" type="ORF">TCLT_LOCUS7068</name>
</gene>
<name>A0A0N5D2G8_THECL</name>
<keyword evidence="3" id="KW-1185">Reference proteome</keyword>
<feature type="compositionally biased region" description="Basic and acidic residues" evidence="1">
    <location>
        <begin position="33"/>
        <end position="55"/>
    </location>
</feature>
<organism evidence="4">
    <name type="scientific">Thelazia callipaeda</name>
    <name type="common">Oriental eyeworm</name>
    <name type="synonym">Parasitic nematode</name>
    <dbReference type="NCBI Taxonomy" id="103827"/>
    <lineage>
        <taxon>Eukaryota</taxon>
        <taxon>Metazoa</taxon>
        <taxon>Ecdysozoa</taxon>
        <taxon>Nematoda</taxon>
        <taxon>Chromadorea</taxon>
        <taxon>Rhabditida</taxon>
        <taxon>Spirurina</taxon>
        <taxon>Spiruromorpha</taxon>
        <taxon>Thelazioidea</taxon>
        <taxon>Thelaziidae</taxon>
        <taxon>Thelazia</taxon>
    </lineage>
</organism>
<sequence length="180" mass="21070">MLKDKKQELEHEIFEESKEKKRLMRKLIEEDEQHVHYEKGSADRHDDGEKTDYGADVRSGFQSIAPDYEDRNNQKRVQESDTKDLQSELPERIKQIRQRRIAGECNSKKTDYDYMWTTTDDGKRDESKVGNIMEGGERSEVSEFGRKVRSESTTENPNCVEIENTEINPLALKNKLKSKI</sequence>
<feature type="compositionally biased region" description="Basic and acidic residues" evidence="1">
    <location>
        <begin position="1"/>
        <end position="19"/>
    </location>
</feature>
<evidence type="ECO:0000256" key="1">
    <source>
        <dbReference type="SAM" id="MobiDB-lite"/>
    </source>
</evidence>
<protein>
    <submittedName>
        <fullName evidence="2 4">Uncharacterized protein</fullName>
    </submittedName>
</protein>
<evidence type="ECO:0000313" key="2">
    <source>
        <dbReference type="EMBL" id="VDN04489.1"/>
    </source>
</evidence>
<dbReference type="EMBL" id="UYYF01004471">
    <property type="protein sequence ID" value="VDN04489.1"/>
    <property type="molecule type" value="Genomic_DNA"/>
</dbReference>
<feature type="region of interest" description="Disordered" evidence="1">
    <location>
        <begin position="119"/>
        <end position="156"/>
    </location>
</feature>
<feature type="region of interest" description="Disordered" evidence="1">
    <location>
        <begin position="1"/>
        <end position="89"/>
    </location>
</feature>